<dbReference type="RefSeq" id="WP_190898026.1">
    <property type="nucleotide sequence ID" value="NZ_JACJTE010000018.1"/>
</dbReference>
<evidence type="ECO:0000313" key="3">
    <source>
        <dbReference type="Proteomes" id="UP000604661"/>
    </source>
</evidence>
<dbReference type="NCBIfam" id="TIGR02595">
    <property type="entry name" value="PEP_CTERM"/>
    <property type="match status" value="1"/>
</dbReference>
<keyword evidence="1" id="KW-0732">Signal</keyword>
<dbReference type="EMBL" id="JACJTE010000018">
    <property type="protein sequence ID" value="MBD2562334.1"/>
    <property type="molecule type" value="Genomic_DNA"/>
</dbReference>
<dbReference type="InterPro" id="IPR013424">
    <property type="entry name" value="Ice-binding_C"/>
</dbReference>
<reference evidence="2 3" key="1">
    <citation type="journal article" date="2020" name="ISME J.">
        <title>Comparative genomics reveals insights into cyanobacterial evolution and habitat adaptation.</title>
        <authorList>
            <person name="Chen M.Y."/>
            <person name="Teng W.K."/>
            <person name="Zhao L."/>
            <person name="Hu C.X."/>
            <person name="Zhou Y.K."/>
            <person name="Han B.P."/>
            <person name="Song L.R."/>
            <person name="Shu W.S."/>
        </authorList>
    </citation>
    <scope>NUCLEOTIDE SEQUENCE [LARGE SCALE GENOMIC DNA]</scope>
    <source>
        <strain evidence="2 3">FACHB-391</strain>
    </source>
</reference>
<proteinExistence type="predicted"/>
<dbReference type="InterPro" id="IPR011042">
    <property type="entry name" value="6-blade_b-propeller_TolB-like"/>
</dbReference>
<evidence type="ECO:0000256" key="1">
    <source>
        <dbReference type="SAM" id="SignalP"/>
    </source>
</evidence>
<organism evidence="2 3">
    <name type="scientific">Nostoc linckia FACHB-391</name>
    <dbReference type="NCBI Taxonomy" id="2692906"/>
    <lineage>
        <taxon>Bacteria</taxon>
        <taxon>Bacillati</taxon>
        <taxon>Cyanobacteriota</taxon>
        <taxon>Cyanophyceae</taxon>
        <taxon>Nostocales</taxon>
        <taxon>Nostocaceae</taxon>
        <taxon>Nostoc</taxon>
    </lineage>
</organism>
<evidence type="ECO:0000313" key="2">
    <source>
        <dbReference type="EMBL" id="MBD2562334.1"/>
    </source>
</evidence>
<dbReference type="NCBIfam" id="NF033206">
    <property type="entry name" value="ScyE_fam"/>
    <property type="match status" value="1"/>
</dbReference>
<dbReference type="SUPFAM" id="SSF101898">
    <property type="entry name" value="NHL repeat"/>
    <property type="match status" value="1"/>
</dbReference>
<gene>
    <name evidence="2" type="ORF">H6G95_17290</name>
</gene>
<comment type="caution">
    <text evidence="2">The sequence shown here is derived from an EMBL/GenBank/DDBJ whole genome shotgun (WGS) entry which is preliminary data.</text>
</comment>
<name>A0ABR8EXV8_NOSLI</name>
<dbReference type="Proteomes" id="UP000604661">
    <property type="component" value="Unassembled WGS sequence"/>
</dbReference>
<dbReference type="InterPro" id="IPR048031">
    <property type="entry name" value="ScyD/ScyE-like"/>
</dbReference>
<protein>
    <submittedName>
        <fullName evidence="2">ScyD/ScyE family protein</fullName>
    </submittedName>
</protein>
<sequence>MKVKQFPIIFLTLCITAIFGAKAAEAASLTVVADGLDNPRGLSFGPDGSLYITESGIGGNGACLPSPSAQLAPLCIGKSGSITRIKDGKQERILTGFNSLGYLPIGSEASGVQDIKFDSKGNAYLVYGFAGDPGKRNSLLNAPEMGQFYKIDLNTGSLTSIADLANFELNNNPDQGDLISNPYSVTINGDLAYIAEAGANIVYTVGLDGSNLTPIKFPNQTVENPDFPPSIPSSEQPDELVLQSVPTAIAIGPDGAAYVSELTGYPYQEGIARIFKLGDDNQPTVFADGFTQLTDLDFDAAGNLYALQYNNESPWKGSTDGSLIQLAPDGTRTTLWSGNGIESAAAFTIAPDGSFYITTGADLPGAGKVVRLDIKTVPEPTSTAGLLATSAIGAAMMLKRKRKQLV</sequence>
<keyword evidence="3" id="KW-1185">Reference proteome</keyword>
<accession>A0ABR8EXV8</accession>
<dbReference type="Gene3D" id="2.120.10.30">
    <property type="entry name" value="TolB, C-terminal domain"/>
    <property type="match status" value="2"/>
</dbReference>
<feature type="signal peptide" evidence="1">
    <location>
        <begin position="1"/>
        <end position="23"/>
    </location>
</feature>
<feature type="chain" id="PRO_5046779968" evidence="1">
    <location>
        <begin position="24"/>
        <end position="406"/>
    </location>
</feature>